<evidence type="ECO:0000256" key="2">
    <source>
        <dbReference type="ARBA" id="ARBA00022448"/>
    </source>
</evidence>
<dbReference type="Gene3D" id="2.40.170.20">
    <property type="entry name" value="TonB-dependent receptor, beta-barrel domain"/>
    <property type="match status" value="1"/>
</dbReference>
<dbReference type="PROSITE" id="PS52016">
    <property type="entry name" value="TONB_DEPENDENT_REC_3"/>
    <property type="match status" value="1"/>
</dbReference>
<evidence type="ECO:0000256" key="3">
    <source>
        <dbReference type="ARBA" id="ARBA00022452"/>
    </source>
</evidence>
<evidence type="ECO:0000256" key="5">
    <source>
        <dbReference type="ARBA" id="ARBA00023077"/>
    </source>
</evidence>
<proteinExistence type="inferred from homology"/>
<dbReference type="PANTHER" id="PTHR47234:SF2">
    <property type="entry name" value="TONB-DEPENDENT RECEPTOR"/>
    <property type="match status" value="1"/>
</dbReference>
<keyword evidence="4 8" id="KW-0812">Transmembrane</keyword>
<dbReference type="InterPro" id="IPR039426">
    <property type="entry name" value="TonB-dep_rcpt-like"/>
</dbReference>
<dbReference type="AlphaFoldDB" id="A0A5S3YWX8"/>
<keyword evidence="13" id="KW-0675">Receptor</keyword>
<evidence type="ECO:0000313" key="13">
    <source>
        <dbReference type="EMBL" id="TMP82831.1"/>
    </source>
</evidence>
<keyword evidence="5 9" id="KW-0798">TonB box</keyword>
<evidence type="ECO:0000256" key="8">
    <source>
        <dbReference type="PROSITE-ProRule" id="PRU01360"/>
    </source>
</evidence>
<evidence type="ECO:0000256" key="9">
    <source>
        <dbReference type="RuleBase" id="RU003357"/>
    </source>
</evidence>
<gene>
    <name evidence="13" type="ORF">CWB73_03085</name>
</gene>
<dbReference type="InterPro" id="IPR012910">
    <property type="entry name" value="Plug_dom"/>
</dbReference>
<reference evidence="13 14" key="1">
    <citation type="submission" date="2017-12" db="EMBL/GenBank/DDBJ databases">
        <authorList>
            <person name="Paulsen S."/>
            <person name="Gram L.K."/>
        </authorList>
    </citation>
    <scope>NUCLEOTIDE SEQUENCE [LARGE SCALE GENOMIC DNA]</scope>
    <source>
        <strain evidence="13 14">S1189</strain>
    </source>
</reference>
<organism evidence="13 14">
    <name type="scientific">Pseudoalteromonas phenolica</name>
    <dbReference type="NCBI Taxonomy" id="161398"/>
    <lineage>
        <taxon>Bacteria</taxon>
        <taxon>Pseudomonadati</taxon>
        <taxon>Pseudomonadota</taxon>
        <taxon>Gammaproteobacteria</taxon>
        <taxon>Alteromonadales</taxon>
        <taxon>Pseudoalteromonadaceae</taxon>
        <taxon>Pseudoalteromonas</taxon>
    </lineage>
</organism>
<sequence length="972" mass="106523">MLNSKVSKAVRLAIAFGAASTAAFSAQSVANDEGADKVERIEVTGSRIKRTDLETASPVTTIDSVQLEAQGIQDVGQFLQTSAVMSGSPAMTTTNNGGNGGTFVELRGLGSSRTLVLVNGRRPVSSDFQGIPASMIDRIEVLKDGASATYGADAVAGVVNIITKRDFEGVEFKLQTKGSFDVDTNKQNGFSLVAGKAFSEGHLVVGVDYVKQDAVYQGDVTEVNFFNYPWQVWGVEAEESFRNNGLIAPPNENANVFEFGSYSVPCGNFYLQHGPSQTNNKCDGGIPTLGDMRDFVGGGANNDTYNYAPVNFMQTPYSKLNFFVEGHFDINDTTRFYSETRINKRTSRQELAAVPYDTRSDPGYQGLYLVTNEDGTPALDEDGNQQFAEFNGVSKDNYYNPFGEDVLRSRRRMLEGGRSFEQDIVRFQQVMGFEGDIGDNYYYDVNYNYGYSQTTSTDFGQLYGPNLAKAMGPSFKDANGNIVCGTVDSPISNCVSMNVFGGPGSVTPEMLDYVTSPLVDSSNYTLQTLTAFVGGDLFDLPAGTVTGGIGYELRKEKLEGNVDSGKFMREVTGNKSRASNGEFDVNSLFAEFRIPLVEGAPFAERVEIPVGVRYDDFSAFGGATTYQIGLEWKTGDDLLIRSTYGTVFRAPSISALYGPESDAFPPATDPCSTANWASLTDVQKGYCRADGVKEGGSKNLDGQQLTQRGGNADLQPEEGDTFTVGFAWSPEFVDGLGITLDYWAIEIEDVIDGVGANDSLRGCYLGGIESLCDNLERTNGELSRISEKSTNLSRMTAKGVDFELSYSFDALGGSFNTLMSWTHFLERENQVYDSTEFEFQMKDLNGRFENDTTYAKDKINLNIGYTMDDLNIAYAVNYISGTQYDELLYWGTTPLNADDPNSPLAQYDVDSYMYHDLTVTYNFVTDTTVAVGITNLTDELPPYIEPAFNGNTDESNYRLFGRSWFLRLSQKF</sequence>
<dbReference type="SUPFAM" id="SSF56935">
    <property type="entry name" value="Porins"/>
    <property type="match status" value="1"/>
</dbReference>
<comment type="similarity">
    <text evidence="8 9">Belongs to the TonB-dependent receptor family.</text>
</comment>
<dbReference type="Proteomes" id="UP000307362">
    <property type="component" value="Unassembled WGS sequence"/>
</dbReference>
<keyword evidence="10" id="KW-0732">Signal</keyword>
<keyword evidence="2 8" id="KW-0813">Transport</keyword>
<evidence type="ECO:0000259" key="12">
    <source>
        <dbReference type="Pfam" id="PF07715"/>
    </source>
</evidence>
<feature type="signal peptide" evidence="10">
    <location>
        <begin position="1"/>
        <end position="25"/>
    </location>
</feature>
<dbReference type="InterPro" id="IPR037066">
    <property type="entry name" value="Plug_dom_sf"/>
</dbReference>
<dbReference type="PANTHER" id="PTHR47234">
    <property type="match status" value="1"/>
</dbReference>
<evidence type="ECO:0000256" key="7">
    <source>
        <dbReference type="ARBA" id="ARBA00023237"/>
    </source>
</evidence>
<evidence type="ECO:0000259" key="11">
    <source>
        <dbReference type="Pfam" id="PF00593"/>
    </source>
</evidence>
<reference evidence="14" key="2">
    <citation type="submission" date="2019-06" db="EMBL/GenBank/DDBJ databases">
        <title>Co-occurence of chitin degradation, pigmentation and bioactivity in marine Pseudoalteromonas.</title>
        <authorList>
            <person name="Sonnenschein E.C."/>
            <person name="Bech P.K."/>
        </authorList>
    </citation>
    <scope>NUCLEOTIDE SEQUENCE [LARGE SCALE GENOMIC DNA]</scope>
    <source>
        <strain evidence="14">S1189</strain>
    </source>
</reference>
<evidence type="ECO:0000256" key="10">
    <source>
        <dbReference type="SAM" id="SignalP"/>
    </source>
</evidence>
<evidence type="ECO:0000256" key="1">
    <source>
        <dbReference type="ARBA" id="ARBA00004571"/>
    </source>
</evidence>
<evidence type="ECO:0000313" key="14">
    <source>
        <dbReference type="Proteomes" id="UP000307362"/>
    </source>
</evidence>
<dbReference type="EMBL" id="PNCM01000009">
    <property type="protein sequence ID" value="TMP82831.1"/>
    <property type="molecule type" value="Genomic_DNA"/>
</dbReference>
<dbReference type="GO" id="GO:0009279">
    <property type="term" value="C:cell outer membrane"/>
    <property type="evidence" value="ECO:0007669"/>
    <property type="project" value="UniProtKB-SubCell"/>
</dbReference>
<name>A0A5S3YWX8_9GAMM</name>
<comment type="caution">
    <text evidence="13">The sequence shown here is derived from an EMBL/GenBank/DDBJ whole genome shotgun (WGS) entry which is preliminary data.</text>
</comment>
<dbReference type="RefSeq" id="WP_138566419.1">
    <property type="nucleotide sequence ID" value="NZ_PNCM01000009.1"/>
</dbReference>
<feature type="domain" description="TonB-dependent receptor-like beta-barrel" evidence="11">
    <location>
        <begin position="388"/>
        <end position="936"/>
    </location>
</feature>
<feature type="domain" description="TonB-dependent receptor plug" evidence="12">
    <location>
        <begin position="53"/>
        <end position="158"/>
    </location>
</feature>
<keyword evidence="7 8" id="KW-0998">Cell outer membrane</keyword>
<dbReference type="Pfam" id="PF00593">
    <property type="entry name" value="TonB_dep_Rec_b-barrel"/>
    <property type="match status" value="1"/>
</dbReference>
<evidence type="ECO:0000256" key="4">
    <source>
        <dbReference type="ARBA" id="ARBA00022692"/>
    </source>
</evidence>
<protein>
    <submittedName>
        <fullName evidence="13">TonB-dependent receptor</fullName>
    </submittedName>
</protein>
<keyword evidence="3 8" id="KW-1134">Transmembrane beta strand</keyword>
<feature type="chain" id="PRO_5024407313" evidence="10">
    <location>
        <begin position="26"/>
        <end position="972"/>
    </location>
</feature>
<dbReference type="Pfam" id="PF07715">
    <property type="entry name" value="Plug"/>
    <property type="match status" value="1"/>
</dbReference>
<comment type="subcellular location">
    <subcellularLocation>
        <location evidence="1 8">Cell outer membrane</location>
        <topology evidence="1 8">Multi-pass membrane protein</topology>
    </subcellularLocation>
</comment>
<keyword evidence="6 8" id="KW-0472">Membrane</keyword>
<dbReference type="OrthoDB" id="176248at2"/>
<dbReference type="Gene3D" id="2.170.130.10">
    <property type="entry name" value="TonB-dependent receptor, plug domain"/>
    <property type="match status" value="1"/>
</dbReference>
<dbReference type="InterPro" id="IPR036942">
    <property type="entry name" value="Beta-barrel_TonB_sf"/>
</dbReference>
<dbReference type="InterPro" id="IPR000531">
    <property type="entry name" value="Beta-barrel_TonB"/>
</dbReference>
<accession>A0A5S3YWX8</accession>
<evidence type="ECO:0000256" key="6">
    <source>
        <dbReference type="ARBA" id="ARBA00023136"/>
    </source>
</evidence>